<feature type="domain" description="BAH" evidence="2">
    <location>
        <begin position="176"/>
        <end position="293"/>
    </location>
</feature>
<dbReference type="InterPro" id="IPR001025">
    <property type="entry name" value="BAH_dom"/>
</dbReference>
<accession>A0A7J7L3X3</accession>
<dbReference type="CDD" id="cd20405">
    <property type="entry name" value="Tudor_Agenet_AtDUF_rpt1_3"/>
    <property type="match status" value="1"/>
</dbReference>
<dbReference type="SMART" id="SM00743">
    <property type="entry name" value="Agenet"/>
    <property type="match status" value="2"/>
</dbReference>
<dbReference type="Gene3D" id="2.30.30.490">
    <property type="match status" value="1"/>
</dbReference>
<dbReference type="GO" id="GO:0003682">
    <property type="term" value="F:chromatin binding"/>
    <property type="evidence" value="ECO:0007669"/>
    <property type="project" value="InterPro"/>
</dbReference>
<proteinExistence type="predicted"/>
<evidence type="ECO:0000313" key="4">
    <source>
        <dbReference type="Proteomes" id="UP000541444"/>
    </source>
</evidence>
<dbReference type="PANTHER" id="PTHR31917:SF58">
    <property type="entry name" value="AGENET AND BROMO-ADJACENT HOMOLOGY (BAH) DOMAIN-CONTAINING PROTEIN"/>
    <property type="match status" value="1"/>
</dbReference>
<dbReference type="InterPro" id="IPR008395">
    <property type="entry name" value="Agenet-like_dom"/>
</dbReference>
<dbReference type="Pfam" id="PF01426">
    <property type="entry name" value="BAH"/>
    <property type="match status" value="1"/>
</dbReference>
<dbReference type="PROSITE" id="PS51038">
    <property type="entry name" value="BAH"/>
    <property type="match status" value="1"/>
</dbReference>
<dbReference type="AlphaFoldDB" id="A0A7J7L3X3"/>
<dbReference type="Proteomes" id="UP000541444">
    <property type="component" value="Unassembled WGS sequence"/>
</dbReference>
<dbReference type="EMBL" id="JACGCM010002659">
    <property type="protein sequence ID" value="KAF6137297.1"/>
    <property type="molecule type" value="Genomic_DNA"/>
</dbReference>
<dbReference type="Pfam" id="PF05641">
    <property type="entry name" value="Agenet"/>
    <property type="match status" value="1"/>
</dbReference>
<gene>
    <name evidence="3" type="ORF">GIB67_036334</name>
</gene>
<feature type="compositionally biased region" description="Low complexity" evidence="1">
    <location>
        <begin position="599"/>
        <end position="608"/>
    </location>
</feature>
<keyword evidence="4" id="KW-1185">Reference proteome</keyword>
<sequence>MMESSLSPLPSLGPYVGWEEVIVSNEKGRREVHYYLKRRGGASSDLAVVGIERTIRHMSYHYALANTESPPNLKLKSRREVIGWLSSIVQVIAVSQQNIMLGYRAYKPLRDFSSRGSSQPVDETMDNDDVFNATVPTFKDLDLRRSGHYNDFLWIGPSWTCRKRRRHYESFFRNGIAISVQDFVYVLAEKNKRLVAYLEDLYEDSRGNKRVLVQWFHKIDEVGLVLPPNFNDREIFLSLSRQDLSAECIDGLAMVLNPQHFEKYLNEATHSLWEPFLCHRLFDNGNITAFDITQIQGYWKQEILRYMYTAKVGYADDDFETRSTKRSRRPKCKNLNRHMNEKIQTPGLFLDVASHVEVLSQDSGIRGCWFRAVILKSNKDKVKVRYEDVKDVEDETKHLEEWVLASRVALPDELGLRLCGRTTLRPCPSSIKDKVLSGFVDVGTPVDAWWHDGWWEGIVVRSETENRVHIYFPGENRLSIFVCTDLRLSQDWVSNKWNRIEGRPDFVSSILSRLEIGQDAGPPGNTIFDKQQLGSNCHVDASSLKNVRASCSNTTSCSEPFDDNGKEVVPNLAKDNFLNSLKWSASRKRRRVRDRSQRKGSLASSSSSQEDLGLGRDSESLLVGTSSVQVDLENCKYQGDFVINSSIPPLSMIMSR</sequence>
<evidence type="ECO:0000313" key="3">
    <source>
        <dbReference type="EMBL" id="KAF6137297.1"/>
    </source>
</evidence>
<evidence type="ECO:0000256" key="1">
    <source>
        <dbReference type="SAM" id="MobiDB-lite"/>
    </source>
</evidence>
<evidence type="ECO:0000259" key="2">
    <source>
        <dbReference type="PROSITE" id="PS51038"/>
    </source>
</evidence>
<organism evidence="3 4">
    <name type="scientific">Kingdonia uniflora</name>
    <dbReference type="NCBI Taxonomy" id="39325"/>
    <lineage>
        <taxon>Eukaryota</taxon>
        <taxon>Viridiplantae</taxon>
        <taxon>Streptophyta</taxon>
        <taxon>Embryophyta</taxon>
        <taxon>Tracheophyta</taxon>
        <taxon>Spermatophyta</taxon>
        <taxon>Magnoliopsida</taxon>
        <taxon>Ranunculales</taxon>
        <taxon>Circaeasteraceae</taxon>
        <taxon>Kingdonia</taxon>
    </lineage>
</organism>
<name>A0A7J7L3X3_9MAGN</name>
<feature type="region of interest" description="Disordered" evidence="1">
    <location>
        <begin position="589"/>
        <end position="615"/>
    </location>
</feature>
<protein>
    <recommendedName>
        <fullName evidence="2">BAH domain-containing protein</fullName>
    </recommendedName>
</protein>
<dbReference type="InterPro" id="IPR014002">
    <property type="entry name" value="Agenet_dom_plant"/>
</dbReference>
<dbReference type="InterPro" id="IPR043151">
    <property type="entry name" value="BAH_sf"/>
</dbReference>
<comment type="caution">
    <text evidence="3">The sequence shown here is derived from an EMBL/GenBank/DDBJ whole genome shotgun (WGS) entry which is preliminary data.</text>
</comment>
<dbReference type="OrthoDB" id="1883212at2759"/>
<dbReference type="PANTHER" id="PTHR31917">
    <property type="entry name" value="AGENET DOMAIN-CONTAINING PROTEIN-RELATED"/>
    <property type="match status" value="1"/>
</dbReference>
<reference evidence="3 4" key="1">
    <citation type="journal article" date="2020" name="IScience">
        <title>Genome Sequencing of the Endangered Kingdonia uniflora (Circaeasteraceae, Ranunculales) Reveals Potential Mechanisms of Evolutionary Specialization.</title>
        <authorList>
            <person name="Sun Y."/>
            <person name="Deng T."/>
            <person name="Zhang A."/>
            <person name="Moore M.J."/>
            <person name="Landis J.B."/>
            <person name="Lin N."/>
            <person name="Zhang H."/>
            <person name="Zhang X."/>
            <person name="Huang J."/>
            <person name="Zhang X."/>
            <person name="Sun H."/>
            <person name="Wang H."/>
        </authorList>
    </citation>
    <scope>NUCLEOTIDE SEQUENCE [LARGE SCALE GENOMIC DNA]</scope>
    <source>
        <strain evidence="3">TB1705</strain>
        <tissue evidence="3">Leaf</tissue>
    </source>
</reference>
<dbReference type="SMART" id="SM00439">
    <property type="entry name" value="BAH"/>
    <property type="match status" value="1"/>
</dbReference>
<feature type="compositionally biased region" description="Basic residues" evidence="1">
    <location>
        <begin position="589"/>
        <end position="598"/>
    </location>
</feature>